<evidence type="ECO:0000313" key="2">
    <source>
        <dbReference type="Proteomes" id="UP000789366"/>
    </source>
</evidence>
<accession>A0ACA9KXN9</accession>
<sequence>MSTNSDFFKNKTPDENEATNDSEALNNNKASNDNKAPSNNEAPNNYHEVAPVLEVFHSNMLGEIDQNVSEKKEKNKQIKKDCKELKNKEFIK</sequence>
<dbReference type="EMBL" id="CAJVPW010002051">
    <property type="protein sequence ID" value="CAG8497651.1"/>
    <property type="molecule type" value="Genomic_DNA"/>
</dbReference>
<name>A0ACA9KXN9_9GLOM</name>
<protein>
    <submittedName>
        <fullName evidence="1">8066_t:CDS:1</fullName>
    </submittedName>
</protein>
<gene>
    <name evidence="1" type="ORF">SPELUC_LOCUS2857</name>
</gene>
<proteinExistence type="predicted"/>
<dbReference type="Proteomes" id="UP000789366">
    <property type="component" value="Unassembled WGS sequence"/>
</dbReference>
<keyword evidence="2" id="KW-1185">Reference proteome</keyword>
<comment type="caution">
    <text evidence="1">The sequence shown here is derived from an EMBL/GenBank/DDBJ whole genome shotgun (WGS) entry which is preliminary data.</text>
</comment>
<reference evidence="1" key="1">
    <citation type="submission" date="2021-06" db="EMBL/GenBank/DDBJ databases">
        <authorList>
            <person name="Kallberg Y."/>
            <person name="Tangrot J."/>
            <person name="Rosling A."/>
        </authorList>
    </citation>
    <scope>NUCLEOTIDE SEQUENCE</scope>
    <source>
        <strain evidence="1">28 12/20/2015</strain>
    </source>
</reference>
<organism evidence="1 2">
    <name type="scientific">Cetraspora pellucida</name>
    <dbReference type="NCBI Taxonomy" id="1433469"/>
    <lineage>
        <taxon>Eukaryota</taxon>
        <taxon>Fungi</taxon>
        <taxon>Fungi incertae sedis</taxon>
        <taxon>Mucoromycota</taxon>
        <taxon>Glomeromycotina</taxon>
        <taxon>Glomeromycetes</taxon>
        <taxon>Diversisporales</taxon>
        <taxon>Gigasporaceae</taxon>
        <taxon>Cetraspora</taxon>
    </lineage>
</organism>
<feature type="non-terminal residue" evidence="1">
    <location>
        <position position="92"/>
    </location>
</feature>
<evidence type="ECO:0000313" key="1">
    <source>
        <dbReference type="EMBL" id="CAG8497651.1"/>
    </source>
</evidence>